<feature type="transmembrane region" description="Helical" evidence="8">
    <location>
        <begin position="357"/>
        <end position="377"/>
    </location>
</feature>
<reference evidence="10" key="1">
    <citation type="submission" date="2025-08" db="UniProtKB">
        <authorList>
            <consortium name="RefSeq"/>
        </authorList>
    </citation>
    <scope>IDENTIFICATION</scope>
</reference>
<evidence type="ECO:0000256" key="2">
    <source>
        <dbReference type="ARBA" id="ARBA00022475"/>
    </source>
</evidence>
<keyword evidence="5 8" id="KW-0472">Membrane</keyword>
<accession>A0A6P3X233</accession>
<feature type="transmembrane region" description="Helical" evidence="8">
    <location>
        <begin position="134"/>
        <end position="153"/>
    </location>
</feature>
<organism evidence="9 10">
    <name type="scientific">Dinoponera quadriceps</name>
    <name type="common">South American ant</name>
    <dbReference type="NCBI Taxonomy" id="609295"/>
    <lineage>
        <taxon>Eukaryota</taxon>
        <taxon>Metazoa</taxon>
        <taxon>Ecdysozoa</taxon>
        <taxon>Arthropoda</taxon>
        <taxon>Hexapoda</taxon>
        <taxon>Insecta</taxon>
        <taxon>Pterygota</taxon>
        <taxon>Neoptera</taxon>
        <taxon>Endopterygota</taxon>
        <taxon>Hymenoptera</taxon>
        <taxon>Apocrita</taxon>
        <taxon>Aculeata</taxon>
        <taxon>Formicoidea</taxon>
        <taxon>Formicidae</taxon>
        <taxon>Ponerinae</taxon>
        <taxon>Ponerini</taxon>
        <taxon>Dinoponera</taxon>
    </lineage>
</organism>
<evidence type="ECO:0000256" key="8">
    <source>
        <dbReference type="SAM" id="Phobius"/>
    </source>
</evidence>
<name>A0A6P3X233_DINQU</name>
<evidence type="ECO:0000256" key="3">
    <source>
        <dbReference type="ARBA" id="ARBA00022692"/>
    </source>
</evidence>
<keyword evidence="7" id="KW-0325">Glycoprotein</keyword>
<keyword evidence="6" id="KW-0675">Receptor</keyword>
<dbReference type="KEGG" id="dqu:106743273"/>
<dbReference type="RefSeq" id="XP_014472431.1">
    <property type="nucleotide sequence ID" value="XM_014616945.1"/>
</dbReference>
<protein>
    <submittedName>
        <fullName evidence="10">Uncharacterized protein LOC106743273 isoform X1</fullName>
    </submittedName>
</protein>
<dbReference type="SUPFAM" id="SSF53850">
    <property type="entry name" value="Periplasmic binding protein-like II"/>
    <property type="match status" value="1"/>
</dbReference>
<keyword evidence="3 8" id="KW-0812">Transmembrane</keyword>
<dbReference type="Proteomes" id="UP000515204">
    <property type="component" value="Unplaced"/>
</dbReference>
<evidence type="ECO:0000256" key="4">
    <source>
        <dbReference type="ARBA" id="ARBA00022989"/>
    </source>
</evidence>
<dbReference type="PANTHER" id="PTHR42643:SF32">
    <property type="entry name" value="IONOTROPIC RECEPTOR 31A, ISOFORM C-RELATED"/>
    <property type="match status" value="1"/>
</dbReference>
<evidence type="ECO:0000256" key="6">
    <source>
        <dbReference type="ARBA" id="ARBA00023170"/>
    </source>
</evidence>
<dbReference type="Gene3D" id="3.40.190.10">
    <property type="entry name" value="Periplasmic binding protein-like II"/>
    <property type="match status" value="2"/>
</dbReference>
<dbReference type="AlphaFoldDB" id="A0A6P3X233"/>
<evidence type="ECO:0000256" key="7">
    <source>
        <dbReference type="ARBA" id="ARBA00023180"/>
    </source>
</evidence>
<feature type="transmembrane region" description="Helical" evidence="8">
    <location>
        <begin position="160"/>
        <end position="180"/>
    </location>
</feature>
<sequence>MQNADKTGVTGFIGDIWTNLEGALGFKTIYRRVRKYDVETLVNGGTHAVLTASAMYAQSSCYFEYSWPFTTNSYSLFVQSEGEKVSTTWYLDTFNGRLWLMAFIFILCIACSIMGTYYVQKLISPNYMEFHDELSSPLFSLFYVWSGISGQGFQKIPKSWSLRLIILSSLILGVLLSYGFSSTLTSDLANRRDSIPFANLEDVAIKRTHTLCIRNNSSVYLHFTVDGSLQGEIQDDWKGLLNDGCPDMSTDSANLIPELCNPGFVYLEVPNIFRFTYHKAQRNCSIVQLPEIYWSRRLAFLQTKSAQHRHLINKYILRMDTAGILNYLRRKWMSTHIYDQSGYLRQSTFQPVEFEHIHLAFCGFFAITVVSAFICVLENIWYKLRLKYKGINPISIMPRTRDHMNMNITKVRRKSRPRTIVVRRCQTVRSILLPEIVKDPEFFQNVTVRVNRW</sequence>
<dbReference type="OrthoDB" id="8185396at2759"/>
<comment type="subcellular location">
    <subcellularLocation>
        <location evidence="1">Cell membrane</location>
        <topology evidence="1">Multi-pass membrane protein</topology>
    </subcellularLocation>
</comment>
<dbReference type="InterPro" id="IPR052192">
    <property type="entry name" value="Insect_Ionotropic_Sensory_Rcpt"/>
</dbReference>
<gene>
    <name evidence="10" type="primary">LOC106743273</name>
</gene>
<dbReference type="GO" id="GO:0005886">
    <property type="term" value="C:plasma membrane"/>
    <property type="evidence" value="ECO:0007669"/>
    <property type="project" value="UniProtKB-SubCell"/>
</dbReference>
<dbReference type="Gene3D" id="1.10.287.70">
    <property type="match status" value="1"/>
</dbReference>
<evidence type="ECO:0000256" key="1">
    <source>
        <dbReference type="ARBA" id="ARBA00004651"/>
    </source>
</evidence>
<proteinExistence type="predicted"/>
<evidence type="ECO:0000313" key="10">
    <source>
        <dbReference type="RefSeq" id="XP_014472431.1"/>
    </source>
</evidence>
<evidence type="ECO:0000313" key="9">
    <source>
        <dbReference type="Proteomes" id="UP000515204"/>
    </source>
</evidence>
<feature type="transmembrane region" description="Helical" evidence="8">
    <location>
        <begin position="98"/>
        <end position="119"/>
    </location>
</feature>
<dbReference type="PANTHER" id="PTHR42643">
    <property type="entry name" value="IONOTROPIC RECEPTOR 20A-RELATED"/>
    <property type="match status" value="1"/>
</dbReference>
<evidence type="ECO:0000256" key="5">
    <source>
        <dbReference type="ARBA" id="ARBA00023136"/>
    </source>
</evidence>
<dbReference type="GeneID" id="106743273"/>
<keyword evidence="4 8" id="KW-1133">Transmembrane helix</keyword>
<keyword evidence="2" id="KW-1003">Cell membrane</keyword>
<keyword evidence="9" id="KW-1185">Reference proteome</keyword>